<accession>A0A1I3NEN8</accession>
<evidence type="ECO:0000313" key="6">
    <source>
        <dbReference type="EMBL" id="SFJ07246.1"/>
    </source>
</evidence>
<name>A0A1I3NEN8_9RHOB</name>
<evidence type="ECO:0000259" key="5">
    <source>
        <dbReference type="PROSITE" id="PS50977"/>
    </source>
</evidence>
<feature type="domain" description="HTH tetR-type" evidence="5">
    <location>
        <begin position="230"/>
        <end position="290"/>
    </location>
</feature>
<dbReference type="PANTHER" id="PTHR30055:SF234">
    <property type="entry name" value="HTH-TYPE TRANSCRIPTIONAL REGULATOR BETI"/>
    <property type="match status" value="1"/>
</dbReference>
<dbReference type="Gene3D" id="1.10.357.10">
    <property type="entry name" value="Tetracycline Repressor, domain 2"/>
    <property type="match status" value="2"/>
</dbReference>
<evidence type="ECO:0000256" key="4">
    <source>
        <dbReference type="PROSITE-ProRule" id="PRU00335"/>
    </source>
</evidence>
<dbReference type="SUPFAM" id="SSF46689">
    <property type="entry name" value="Homeodomain-like"/>
    <property type="match status" value="2"/>
</dbReference>
<organism evidence="6 7">
    <name type="scientific">Albimonas pacifica</name>
    <dbReference type="NCBI Taxonomy" id="1114924"/>
    <lineage>
        <taxon>Bacteria</taxon>
        <taxon>Pseudomonadati</taxon>
        <taxon>Pseudomonadota</taxon>
        <taxon>Alphaproteobacteria</taxon>
        <taxon>Rhodobacterales</taxon>
        <taxon>Paracoccaceae</taxon>
        <taxon>Albimonas</taxon>
    </lineage>
</organism>
<gene>
    <name evidence="6" type="ORF">SAMN05216258_11341</name>
</gene>
<reference evidence="6 7" key="1">
    <citation type="submission" date="2016-10" db="EMBL/GenBank/DDBJ databases">
        <authorList>
            <person name="de Groot N.N."/>
        </authorList>
    </citation>
    <scope>NUCLEOTIDE SEQUENCE [LARGE SCALE GENOMIC DNA]</scope>
    <source>
        <strain evidence="6 7">CGMCC 1.11030</strain>
    </source>
</reference>
<dbReference type="RefSeq" id="WP_092864834.1">
    <property type="nucleotide sequence ID" value="NZ_FOQH01000013.1"/>
</dbReference>
<dbReference type="PANTHER" id="PTHR30055">
    <property type="entry name" value="HTH-TYPE TRANSCRIPTIONAL REGULATOR RUTR"/>
    <property type="match status" value="1"/>
</dbReference>
<dbReference type="GO" id="GO:0003700">
    <property type="term" value="F:DNA-binding transcription factor activity"/>
    <property type="evidence" value="ECO:0007669"/>
    <property type="project" value="TreeGrafter"/>
</dbReference>
<dbReference type="Gene3D" id="1.10.10.60">
    <property type="entry name" value="Homeodomain-like"/>
    <property type="match status" value="2"/>
</dbReference>
<dbReference type="Proteomes" id="UP000199377">
    <property type="component" value="Unassembled WGS sequence"/>
</dbReference>
<evidence type="ECO:0000256" key="1">
    <source>
        <dbReference type="ARBA" id="ARBA00023015"/>
    </source>
</evidence>
<proteinExistence type="predicted"/>
<feature type="DNA-binding region" description="H-T-H motif" evidence="4">
    <location>
        <begin position="39"/>
        <end position="58"/>
    </location>
</feature>
<dbReference type="GO" id="GO:0000976">
    <property type="term" value="F:transcription cis-regulatory region binding"/>
    <property type="evidence" value="ECO:0007669"/>
    <property type="project" value="TreeGrafter"/>
</dbReference>
<dbReference type="AlphaFoldDB" id="A0A1I3NEN8"/>
<dbReference type="Pfam" id="PF00440">
    <property type="entry name" value="TetR_N"/>
    <property type="match status" value="2"/>
</dbReference>
<dbReference type="PRINTS" id="PR00455">
    <property type="entry name" value="HTHTETR"/>
</dbReference>
<keyword evidence="3" id="KW-0804">Transcription</keyword>
<keyword evidence="7" id="KW-1185">Reference proteome</keyword>
<evidence type="ECO:0000256" key="3">
    <source>
        <dbReference type="ARBA" id="ARBA00023163"/>
    </source>
</evidence>
<keyword evidence="2 4" id="KW-0238">DNA-binding</keyword>
<dbReference type="InterPro" id="IPR036271">
    <property type="entry name" value="Tet_transcr_reg_TetR-rel_C_sf"/>
</dbReference>
<feature type="domain" description="HTH tetR-type" evidence="5">
    <location>
        <begin position="16"/>
        <end position="76"/>
    </location>
</feature>
<dbReference type="PROSITE" id="PS50977">
    <property type="entry name" value="HTH_TETR_2"/>
    <property type="match status" value="2"/>
</dbReference>
<sequence>MTLDTPQIADPSDRWRAKRERILDAADELISSRGLKGLTFGAVGEAVGLNTTSITYYFKRKEQLAAAALDRAVQRLDDMAEAAGRAPDPRARVAAFIDLRLERERRVRAGEDRHIAILSEIRALDDPLRQQLIDRYKAMRARAAAFFAPGPFDPAALPEAPPRAVACAQVLLDVTHWMRAWLHHYPTEDFERVRERMVELLADGLAAPGGAWAPRPLVIDPPEQSGPSGEPGPEAFLRAATVLVNVRGYRGASVERIAAQLNVSKGSFYHHLEGKDDLVMNCFARSYERVARAQTLAMERPGDGWRRLADCVGALLAQQFAAEFPLLRITALHALPIDLRVQALRGADRMARRYAGMISDGIADGSIRPVDPMIASQCLAVMINGAWDVHAWAQALPMSRAEAIALYASVLAFGMFPQQG</sequence>
<dbReference type="InterPro" id="IPR009057">
    <property type="entry name" value="Homeodomain-like_sf"/>
</dbReference>
<evidence type="ECO:0000256" key="2">
    <source>
        <dbReference type="ARBA" id="ARBA00023125"/>
    </source>
</evidence>
<dbReference type="OrthoDB" id="9811084at2"/>
<keyword evidence="1" id="KW-0805">Transcription regulation</keyword>
<dbReference type="SUPFAM" id="SSF48498">
    <property type="entry name" value="Tetracyclin repressor-like, C-terminal domain"/>
    <property type="match status" value="1"/>
</dbReference>
<dbReference type="STRING" id="1114924.SAMN05216258_11341"/>
<evidence type="ECO:0000313" key="7">
    <source>
        <dbReference type="Proteomes" id="UP000199377"/>
    </source>
</evidence>
<dbReference type="InterPro" id="IPR001647">
    <property type="entry name" value="HTH_TetR"/>
</dbReference>
<dbReference type="EMBL" id="FOQH01000013">
    <property type="protein sequence ID" value="SFJ07246.1"/>
    <property type="molecule type" value="Genomic_DNA"/>
</dbReference>
<feature type="DNA-binding region" description="H-T-H motif" evidence="4">
    <location>
        <begin position="253"/>
        <end position="272"/>
    </location>
</feature>
<dbReference type="InterPro" id="IPR050109">
    <property type="entry name" value="HTH-type_TetR-like_transc_reg"/>
</dbReference>
<protein>
    <submittedName>
        <fullName evidence="6">Transcriptional regulator, TetR family</fullName>
    </submittedName>
</protein>